<name>A0A4Y2WZA0_ARAVE</name>
<dbReference type="AlphaFoldDB" id="A0A4Y2WZA0"/>
<evidence type="ECO:0008006" key="3">
    <source>
        <dbReference type="Google" id="ProtNLM"/>
    </source>
</evidence>
<gene>
    <name evidence="1" type="ORF">AVEN_143061_1</name>
</gene>
<evidence type="ECO:0000313" key="2">
    <source>
        <dbReference type="Proteomes" id="UP000499080"/>
    </source>
</evidence>
<dbReference type="PANTHER" id="PTHR47642">
    <property type="entry name" value="ATP-DEPENDENT DNA HELICASE"/>
    <property type="match status" value="1"/>
</dbReference>
<proteinExistence type="predicted"/>
<sequence>MRILKERQVSASECVYRLCHLPLRSSSRKCVFLNSRKPDQRYKVLRFENNQAVGLCSNIFERYANSPRQQEQGYDFQHMCLLEFAMNFEPFYSKKAENSEESIDAEAEEQPTRRRLIKLANNTKMVIRNVPALVRVPFFQMQTNPENYFYSLLVQYVPFYLEDELIDEHNNAREAFLAREEQLRKTNAYLEIHRARDRQLETAFNQAHAFNLLENPEEIVEAELEDEVTEQAMTNEQFQNVLLVQYVPFYLEDELIDEHNNAREAFLAREKQLRKTNAYLEIHRARDRQLETAFNQAHAFNLLETSEEIVEAELEDEVTEQAMTNEQFQNVCAVMNLRQRELFNAITRSIQEQMTGSLSRIRMFVTGGAGVGKTFTFNALKEQVNRCYGKKAVKVGALTGVAARLVWWNNSAHII</sequence>
<dbReference type="OrthoDB" id="6434220at2759"/>
<dbReference type="PANTHER" id="PTHR47642:SF5">
    <property type="entry name" value="ATP-DEPENDENT DNA HELICASE"/>
    <property type="match status" value="1"/>
</dbReference>
<dbReference type="InterPro" id="IPR051055">
    <property type="entry name" value="PIF1_helicase"/>
</dbReference>
<dbReference type="Gene3D" id="3.40.50.300">
    <property type="entry name" value="P-loop containing nucleotide triphosphate hydrolases"/>
    <property type="match status" value="1"/>
</dbReference>
<comment type="caution">
    <text evidence="1">The sequence shown here is derived from an EMBL/GenBank/DDBJ whole genome shotgun (WGS) entry which is preliminary data.</text>
</comment>
<dbReference type="Proteomes" id="UP000499080">
    <property type="component" value="Unassembled WGS sequence"/>
</dbReference>
<accession>A0A4Y2WZA0</accession>
<dbReference type="EMBL" id="BGPR01067755">
    <property type="protein sequence ID" value="GBO41870.1"/>
    <property type="molecule type" value="Genomic_DNA"/>
</dbReference>
<reference evidence="1 2" key="1">
    <citation type="journal article" date="2019" name="Sci. Rep.">
        <title>Orb-weaving spider Araneus ventricosus genome elucidates the spidroin gene catalogue.</title>
        <authorList>
            <person name="Kono N."/>
            <person name="Nakamura H."/>
            <person name="Ohtoshi R."/>
            <person name="Moran D.A.P."/>
            <person name="Shinohara A."/>
            <person name="Yoshida Y."/>
            <person name="Fujiwara M."/>
            <person name="Mori M."/>
            <person name="Tomita M."/>
            <person name="Arakawa K."/>
        </authorList>
    </citation>
    <scope>NUCLEOTIDE SEQUENCE [LARGE SCALE GENOMIC DNA]</scope>
</reference>
<protein>
    <recommendedName>
        <fullName evidence="3">ATP-dependent DNA helicase</fullName>
    </recommendedName>
</protein>
<keyword evidence="2" id="KW-1185">Reference proteome</keyword>
<organism evidence="1 2">
    <name type="scientific">Araneus ventricosus</name>
    <name type="common">Orbweaver spider</name>
    <name type="synonym">Epeira ventricosa</name>
    <dbReference type="NCBI Taxonomy" id="182803"/>
    <lineage>
        <taxon>Eukaryota</taxon>
        <taxon>Metazoa</taxon>
        <taxon>Ecdysozoa</taxon>
        <taxon>Arthropoda</taxon>
        <taxon>Chelicerata</taxon>
        <taxon>Arachnida</taxon>
        <taxon>Araneae</taxon>
        <taxon>Araneomorphae</taxon>
        <taxon>Entelegynae</taxon>
        <taxon>Araneoidea</taxon>
        <taxon>Araneidae</taxon>
        <taxon>Araneus</taxon>
    </lineage>
</organism>
<dbReference type="InterPro" id="IPR027417">
    <property type="entry name" value="P-loop_NTPase"/>
</dbReference>
<evidence type="ECO:0000313" key="1">
    <source>
        <dbReference type="EMBL" id="GBO41870.1"/>
    </source>
</evidence>